<dbReference type="NCBIfam" id="TIGR00745">
    <property type="entry name" value="apbA_panE"/>
    <property type="match status" value="1"/>
</dbReference>
<dbReference type="PANTHER" id="PTHR21708">
    <property type="entry name" value="PROBABLE 2-DEHYDROPANTOATE 2-REDUCTASE"/>
    <property type="match status" value="1"/>
</dbReference>
<dbReference type="SUPFAM" id="SSF48179">
    <property type="entry name" value="6-phosphogluconate dehydrogenase C-terminal domain-like"/>
    <property type="match status" value="1"/>
</dbReference>
<proteinExistence type="inferred from homology"/>
<evidence type="ECO:0000256" key="6">
    <source>
        <dbReference type="ARBA" id="ARBA00023002"/>
    </source>
</evidence>
<dbReference type="Gene3D" id="1.10.1040.10">
    <property type="entry name" value="N-(1-d-carboxylethyl)-l-norvaline Dehydrogenase, domain 2"/>
    <property type="match status" value="1"/>
</dbReference>
<evidence type="ECO:0000259" key="10">
    <source>
        <dbReference type="Pfam" id="PF02558"/>
    </source>
</evidence>
<keyword evidence="9" id="KW-0566">Pantothenate biosynthesis</keyword>
<evidence type="ECO:0000313" key="12">
    <source>
        <dbReference type="EMBL" id="QWG10721.1"/>
    </source>
</evidence>
<protein>
    <recommendedName>
        <fullName evidence="4 9">2-dehydropantoate 2-reductase</fullName>
        <ecNumber evidence="3 9">1.1.1.169</ecNumber>
    </recommendedName>
    <alternativeName>
        <fullName evidence="7 9">Ketopantoate reductase</fullName>
    </alternativeName>
</protein>
<keyword evidence="12" id="KW-0614">Plasmid</keyword>
<keyword evidence="6 9" id="KW-0560">Oxidoreductase</keyword>
<accession>A0ABX8H4J8</accession>
<name>A0ABX8H4J8_9BACT</name>
<dbReference type="Gene3D" id="3.40.50.720">
    <property type="entry name" value="NAD(P)-binding Rossmann-like Domain"/>
    <property type="match status" value="1"/>
</dbReference>
<dbReference type="PANTHER" id="PTHR21708:SF26">
    <property type="entry name" value="2-DEHYDROPANTOATE 2-REDUCTASE"/>
    <property type="match status" value="1"/>
</dbReference>
<gene>
    <name evidence="12" type="ORF">KM029_25390</name>
</gene>
<comment type="catalytic activity">
    <reaction evidence="8 9">
        <text>(R)-pantoate + NADP(+) = 2-dehydropantoate + NADPH + H(+)</text>
        <dbReference type="Rhea" id="RHEA:16233"/>
        <dbReference type="ChEBI" id="CHEBI:11561"/>
        <dbReference type="ChEBI" id="CHEBI:15378"/>
        <dbReference type="ChEBI" id="CHEBI:15980"/>
        <dbReference type="ChEBI" id="CHEBI:57783"/>
        <dbReference type="ChEBI" id="CHEBI:58349"/>
        <dbReference type="EC" id="1.1.1.169"/>
    </reaction>
</comment>
<dbReference type="InterPro" id="IPR036291">
    <property type="entry name" value="NAD(P)-bd_dom_sf"/>
</dbReference>
<reference evidence="12 13" key="1">
    <citation type="submission" date="2021-05" db="EMBL/GenBank/DDBJ databases">
        <title>Comparative genomic studies on the polysaccharide-degrading batcterial strains of the Flammeovirga genus.</title>
        <authorList>
            <person name="Zewei F."/>
            <person name="Zheng Z."/>
            <person name="Yu L."/>
            <person name="Ruyue G."/>
            <person name="Yanhong M."/>
            <person name="Yuanyuan C."/>
            <person name="Jingyan G."/>
            <person name="Wenjun H."/>
        </authorList>
    </citation>
    <scope>NUCLEOTIDE SEQUENCE [LARGE SCALE GENOMIC DNA]</scope>
    <source>
        <strain evidence="12 13">YS10</strain>
        <plasmid evidence="12 13">p1</plasmid>
    </source>
</reference>
<organism evidence="12 13">
    <name type="scientific">Flammeovirga kamogawensis</name>
    <dbReference type="NCBI Taxonomy" id="373891"/>
    <lineage>
        <taxon>Bacteria</taxon>
        <taxon>Pseudomonadati</taxon>
        <taxon>Bacteroidota</taxon>
        <taxon>Cytophagia</taxon>
        <taxon>Cytophagales</taxon>
        <taxon>Flammeovirgaceae</taxon>
        <taxon>Flammeovirga</taxon>
    </lineage>
</organism>
<evidence type="ECO:0000313" key="13">
    <source>
        <dbReference type="Proteomes" id="UP000682802"/>
    </source>
</evidence>
<evidence type="ECO:0000256" key="7">
    <source>
        <dbReference type="ARBA" id="ARBA00032024"/>
    </source>
</evidence>
<comment type="similarity">
    <text evidence="2 9">Belongs to the ketopantoate reductase family.</text>
</comment>
<evidence type="ECO:0000256" key="4">
    <source>
        <dbReference type="ARBA" id="ARBA00019465"/>
    </source>
</evidence>
<sequence length="309" mass="34760">MRIGILGIGGIGGFIGAQLLSGNKYQNKIEVIFICRGATKKAIKQNGLLFRSDSKEKVIRPHLVSDDPTEIGKLDLLIIATKSYQLEEAIKRYLPCLQEETLLLPLINGVNAKELIAGYIPHPVCKILEGCIYIISNQVAPGQVVHMGGLGKVFFGTTLSQDYHWLEKLLKDFGVDANYTRNIKEVIWKKFLFVSPISALTSSYGITFGQLRNNEDYMFIFQKLMSEILDLANSLKIYLSQGDVNDVMMMLSSFPENAKTSLQLDIEGESLQNEKSIFIDYVINKSIKEGSKHYYYSRMNSQILSAFSY</sequence>
<dbReference type="InterPro" id="IPR013328">
    <property type="entry name" value="6PGD_dom2"/>
</dbReference>
<dbReference type="Proteomes" id="UP000682802">
    <property type="component" value="Plasmid p1"/>
</dbReference>
<keyword evidence="5 9" id="KW-0521">NADP</keyword>
<evidence type="ECO:0000256" key="8">
    <source>
        <dbReference type="ARBA" id="ARBA00048793"/>
    </source>
</evidence>
<geneLocation type="plasmid" evidence="12 13">
    <name>p1</name>
</geneLocation>
<evidence type="ECO:0000256" key="9">
    <source>
        <dbReference type="RuleBase" id="RU362068"/>
    </source>
</evidence>
<feature type="domain" description="Ketopantoate reductase C-terminal" evidence="11">
    <location>
        <begin position="182"/>
        <end position="293"/>
    </location>
</feature>
<dbReference type="InterPro" id="IPR013752">
    <property type="entry name" value="KPA_reductase"/>
</dbReference>
<dbReference type="GO" id="GO:0008677">
    <property type="term" value="F:2-dehydropantoate 2-reductase activity"/>
    <property type="evidence" value="ECO:0007669"/>
    <property type="project" value="UniProtKB-EC"/>
</dbReference>
<evidence type="ECO:0000256" key="2">
    <source>
        <dbReference type="ARBA" id="ARBA00007870"/>
    </source>
</evidence>
<evidence type="ECO:0000256" key="1">
    <source>
        <dbReference type="ARBA" id="ARBA00004994"/>
    </source>
</evidence>
<dbReference type="RefSeq" id="WP_144077211.1">
    <property type="nucleotide sequence ID" value="NZ_CP076130.1"/>
</dbReference>
<dbReference type="InterPro" id="IPR051402">
    <property type="entry name" value="KPR-Related"/>
</dbReference>
<dbReference type="SUPFAM" id="SSF51735">
    <property type="entry name" value="NAD(P)-binding Rossmann-fold domains"/>
    <property type="match status" value="1"/>
</dbReference>
<dbReference type="InterPro" id="IPR013332">
    <property type="entry name" value="KPR_N"/>
</dbReference>
<dbReference type="InterPro" id="IPR003710">
    <property type="entry name" value="ApbA"/>
</dbReference>
<dbReference type="Pfam" id="PF08546">
    <property type="entry name" value="ApbA_C"/>
    <property type="match status" value="1"/>
</dbReference>
<dbReference type="Pfam" id="PF02558">
    <property type="entry name" value="ApbA"/>
    <property type="match status" value="1"/>
</dbReference>
<dbReference type="InterPro" id="IPR008927">
    <property type="entry name" value="6-PGluconate_DH-like_C_sf"/>
</dbReference>
<comment type="function">
    <text evidence="9">Catalyzes the NADPH-dependent reduction of ketopantoate into pantoic acid.</text>
</comment>
<dbReference type="EC" id="1.1.1.169" evidence="3 9"/>
<evidence type="ECO:0000259" key="11">
    <source>
        <dbReference type="Pfam" id="PF08546"/>
    </source>
</evidence>
<feature type="domain" description="Ketopantoate reductase N-terminal" evidence="10">
    <location>
        <begin position="3"/>
        <end position="157"/>
    </location>
</feature>
<keyword evidence="13" id="KW-1185">Reference proteome</keyword>
<evidence type="ECO:0000256" key="3">
    <source>
        <dbReference type="ARBA" id="ARBA00013014"/>
    </source>
</evidence>
<evidence type="ECO:0000256" key="5">
    <source>
        <dbReference type="ARBA" id="ARBA00022857"/>
    </source>
</evidence>
<dbReference type="EMBL" id="CP076130">
    <property type="protein sequence ID" value="QWG10721.1"/>
    <property type="molecule type" value="Genomic_DNA"/>
</dbReference>
<comment type="pathway">
    <text evidence="1 9">Cofactor biosynthesis; (R)-pantothenate biosynthesis; (R)-pantoate from 3-methyl-2-oxobutanoate: step 2/2.</text>
</comment>